<feature type="domain" description="Carboxylesterase type B" evidence="4">
    <location>
        <begin position="36"/>
        <end position="519"/>
    </location>
</feature>
<dbReference type="Pfam" id="PF00135">
    <property type="entry name" value="COesterase"/>
    <property type="match status" value="1"/>
</dbReference>
<dbReference type="Proteomes" id="UP000483261">
    <property type="component" value="Unassembled WGS sequence"/>
</dbReference>
<dbReference type="SUPFAM" id="SSF53474">
    <property type="entry name" value="alpha/beta-Hydrolases"/>
    <property type="match status" value="1"/>
</dbReference>
<dbReference type="PROSITE" id="PS00941">
    <property type="entry name" value="CARBOXYLESTERASE_B_2"/>
    <property type="match status" value="1"/>
</dbReference>
<gene>
    <name evidence="5" type="ORF">G5C66_08395</name>
</gene>
<dbReference type="InterPro" id="IPR029058">
    <property type="entry name" value="AB_hydrolase_fold"/>
</dbReference>
<evidence type="ECO:0000256" key="3">
    <source>
        <dbReference type="RuleBase" id="RU361235"/>
    </source>
</evidence>
<reference evidence="5 6" key="1">
    <citation type="submission" date="2020-02" db="EMBL/GenBank/DDBJ databases">
        <title>Whole-genome analyses of novel actinobacteria.</title>
        <authorList>
            <person name="Sahin N."/>
        </authorList>
    </citation>
    <scope>NUCLEOTIDE SEQUENCE [LARGE SCALE GENOMIC DNA]</scope>
    <source>
        <strain evidence="5 6">KC13</strain>
    </source>
</reference>
<feature type="signal peptide" evidence="3">
    <location>
        <begin position="1"/>
        <end position="26"/>
    </location>
</feature>
<name>A0A6M1QZC3_9ACTN</name>
<keyword evidence="3" id="KW-0732">Signal</keyword>
<dbReference type="InterPro" id="IPR050654">
    <property type="entry name" value="AChE-related_enzymes"/>
</dbReference>
<dbReference type="PANTHER" id="PTHR43918:SF4">
    <property type="entry name" value="CARBOXYLIC ESTER HYDROLASE"/>
    <property type="match status" value="1"/>
</dbReference>
<feature type="chain" id="PRO_5027153435" description="Carboxylic ester hydrolase" evidence="3">
    <location>
        <begin position="27"/>
        <end position="524"/>
    </location>
</feature>
<dbReference type="InterPro" id="IPR019826">
    <property type="entry name" value="Carboxylesterase_B_AS"/>
</dbReference>
<evidence type="ECO:0000313" key="6">
    <source>
        <dbReference type="Proteomes" id="UP000483261"/>
    </source>
</evidence>
<dbReference type="PROSITE" id="PS00122">
    <property type="entry name" value="CARBOXYLESTERASE_B_1"/>
    <property type="match status" value="1"/>
</dbReference>
<protein>
    <recommendedName>
        <fullName evidence="3">Carboxylic ester hydrolase</fullName>
        <ecNumber evidence="3">3.1.1.-</ecNumber>
    </recommendedName>
</protein>
<dbReference type="RefSeq" id="WP_165110512.1">
    <property type="nucleotide sequence ID" value="NZ_JAALAA010000006.1"/>
</dbReference>
<keyword evidence="2 3" id="KW-0378">Hydrolase</keyword>
<dbReference type="AlphaFoldDB" id="A0A6M1QZC3"/>
<proteinExistence type="inferred from homology"/>
<dbReference type="InterPro" id="IPR002018">
    <property type="entry name" value="CarbesteraseB"/>
</dbReference>
<dbReference type="Gene3D" id="3.40.50.1820">
    <property type="entry name" value="alpha/beta hydrolase"/>
    <property type="match status" value="1"/>
</dbReference>
<evidence type="ECO:0000313" key="5">
    <source>
        <dbReference type="EMBL" id="NGN92752.1"/>
    </source>
</evidence>
<evidence type="ECO:0000256" key="1">
    <source>
        <dbReference type="ARBA" id="ARBA00005964"/>
    </source>
</evidence>
<comment type="caution">
    <text evidence="5">The sequence shown here is derived from an EMBL/GenBank/DDBJ whole genome shotgun (WGS) entry which is preliminary data.</text>
</comment>
<comment type="similarity">
    <text evidence="1 3">Belongs to the type-B carboxylesterase/lipase family.</text>
</comment>
<organism evidence="5 6">
    <name type="scientific">Nocardioides turkmenicus</name>
    <dbReference type="NCBI Taxonomy" id="2711220"/>
    <lineage>
        <taxon>Bacteria</taxon>
        <taxon>Bacillati</taxon>
        <taxon>Actinomycetota</taxon>
        <taxon>Actinomycetes</taxon>
        <taxon>Propionibacteriales</taxon>
        <taxon>Nocardioidaceae</taxon>
        <taxon>Nocardioides</taxon>
    </lineage>
</organism>
<dbReference type="PANTHER" id="PTHR43918">
    <property type="entry name" value="ACETYLCHOLINESTERASE"/>
    <property type="match status" value="1"/>
</dbReference>
<sequence length="524" mass="55157">MFRLRVLLPALVSAAVTMTGLTGAAAAPSDTSDTSDTVIATDKGVVRGLAHDGYRTFQGIPYAAPPIGERRWQAPAPAARWSGVRGATEPGSQCAQIAPAYGGGTTYVEDCLFLNVFVPDRPVKRKLPVMVWFHGGGNTTGSSSNYDASKLAVQGDVVVVTANYRLGAIGWLAHQQLDGAYESGNYGLLDQQAALRWVQRNIGAFGGNRGNVTVFGESAGSIDTCAQIASPAAAGLFHKAIPQSGSCAAPARTDAGAEAEGQRLAAAVGCGDVADVADCLRATPVKDLIEAFAAARLNAGPVVGDPRVLPRTYPDAIASGRFNRVPVMHGSTLDEMRLYVGLEYPQPITAQKYEEVVRSTYGPAADAVLALYPADAYDDPRHALAAIRTDSAGALSTCAHQDAFRLLTDAGVNVFAYQFADRGAPPLIDLPGYDEGAEHATELTYLFPGLLGELDEAQTELSDTMVSYWTSFAHHGRPADPGAARWPAFRRSGDVLQLAPGEGGIRLVDTVETSNCSFWDGILG</sequence>
<keyword evidence="6" id="KW-1185">Reference proteome</keyword>
<dbReference type="GO" id="GO:0052689">
    <property type="term" value="F:carboxylic ester hydrolase activity"/>
    <property type="evidence" value="ECO:0007669"/>
    <property type="project" value="TreeGrafter"/>
</dbReference>
<accession>A0A6M1QZC3</accession>
<evidence type="ECO:0000259" key="4">
    <source>
        <dbReference type="Pfam" id="PF00135"/>
    </source>
</evidence>
<dbReference type="EMBL" id="JAALAA010000006">
    <property type="protein sequence ID" value="NGN92752.1"/>
    <property type="molecule type" value="Genomic_DNA"/>
</dbReference>
<evidence type="ECO:0000256" key="2">
    <source>
        <dbReference type="ARBA" id="ARBA00022801"/>
    </source>
</evidence>
<dbReference type="EC" id="3.1.1.-" evidence="3"/>
<dbReference type="InterPro" id="IPR019819">
    <property type="entry name" value="Carboxylesterase_B_CS"/>
</dbReference>